<dbReference type="PANTHER" id="PTHR34989">
    <property type="entry name" value="PROTEIN HDED"/>
    <property type="match status" value="1"/>
</dbReference>
<dbReference type="GO" id="GO:0005886">
    <property type="term" value="C:plasma membrane"/>
    <property type="evidence" value="ECO:0007669"/>
    <property type="project" value="TreeGrafter"/>
</dbReference>
<dbReference type="eggNOG" id="COG3247">
    <property type="taxonomic scope" value="Bacteria"/>
</dbReference>
<organism evidence="1 2">
    <name type="scientific">Hyphomonas pacifica</name>
    <dbReference type="NCBI Taxonomy" id="1280941"/>
    <lineage>
        <taxon>Bacteria</taxon>
        <taxon>Pseudomonadati</taxon>
        <taxon>Pseudomonadota</taxon>
        <taxon>Alphaproteobacteria</taxon>
        <taxon>Hyphomonadales</taxon>
        <taxon>Hyphomonadaceae</taxon>
        <taxon>Hyphomonas</taxon>
    </lineage>
</organism>
<reference evidence="1 2" key="1">
    <citation type="submission" date="2013-04" db="EMBL/GenBank/DDBJ databases">
        <title>Hyphomonas sp. T24B3 Genome Sequencing.</title>
        <authorList>
            <person name="Lai Q."/>
            <person name="Shao Z."/>
        </authorList>
    </citation>
    <scope>NUCLEOTIDE SEQUENCE [LARGE SCALE GENOMIC DNA]</scope>
    <source>
        <strain evidence="1 2">T24B3</strain>
    </source>
</reference>
<dbReference type="PANTHER" id="PTHR34989:SF1">
    <property type="entry name" value="PROTEIN HDED"/>
    <property type="match status" value="1"/>
</dbReference>
<dbReference type="AlphaFoldDB" id="A0A062U0N8"/>
<dbReference type="Pfam" id="PF03729">
    <property type="entry name" value="DUF308"/>
    <property type="match status" value="1"/>
</dbReference>
<comment type="caution">
    <text evidence="1">The sequence shown here is derived from an EMBL/GenBank/DDBJ whole genome shotgun (WGS) entry which is preliminary data.</text>
</comment>
<dbReference type="RefSeq" id="WP_051594794.1">
    <property type="nucleotide sequence ID" value="NZ_AWFA01000015.1"/>
</dbReference>
<dbReference type="EMBL" id="AWFB01000015">
    <property type="protein sequence ID" value="RAN33975.1"/>
    <property type="molecule type" value="Genomic_DNA"/>
</dbReference>
<proteinExistence type="predicted"/>
<dbReference type="Proteomes" id="UP000249123">
    <property type="component" value="Unassembled WGS sequence"/>
</dbReference>
<dbReference type="InterPro" id="IPR005325">
    <property type="entry name" value="DUF308_memb"/>
</dbReference>
<evidence type="ECO:0000313" key="2">
    <source>
        <dbReference type="Proteomes" id="UP000249123"/>
    </source>
</evidence>
<dbReference type="STRING" id="1280941.HY2_11670"/>
<accession>A0A062U0N8</accession>
<dbReference type="InterPro" id="IPR052712">
    <property type="entry name" value="Acid_resist_chaperone_HdeD"/>
</dbReference>
<accession>A0A328K5F0</accession>
<gene>
    <name evidence="1" type="ORF">HY3_11785</name>
</gene>
<protein>
    <submittedName>
        <fullName evidence="1">Uncharacterized protein</fullName>
    </submittedName>
</protein>
<name>A0A062U0N8_9PROT</name>
<evidence type="ECO:0000313" key="1">
    <source>
        <dbReference type="EMBL" id="RAN33975.1"/>
    </source>
</evidence>
<keyword evidence="2" id="KW-1185">Reference proteome</keyword>
<sequence length="168" mass="17558">MKTAGIIFLILGALAILFPFIAGLSYNFILAYLIIIGGVVHFWWAWRPSLDGKLHHLLLALLYFAGGIALLVFPMIGLVSFAIVLGVSFLAQGIVQLALALSSNHLQGSGKGMLVISGLLGLLAGLFILIGLPSSATWAVGTLAGVNLLIFGASLLAMDKALAGPFED</sequence>
<dbReference type="OrthoDB" id="21979at2"/>